<reference evidence="2 3" key="1">
    <citation type="journal article" date="2015" name="Sci. Rep.">
        <title>Chromosome-level genome map provides insights into diverse defense mechanisms in the medicinal fungus Ganoderma sinense.</title>
        <authorList>
            <person name="Zhu Y."/>
            <person name="Xu J."/>
            <person name="Sun C."/>
            <person name="Zhou S."/>
            <person name="Xu H."/>
            <person name="Nelson D.R."/>
            <person name="Qian J."/>
            <person name="Song J."/>
            <person name="Luo H."/>
            <person name="Xiang L."/>
            <person name="Li Y."/>
            <person name="Xu Z."/>
            <person name="Ji A."/>
            <person name="Wang L."/>
            <person name="Lu S."/>
            <person name="Hayward A."/>
            <person name="Sun W."/>
            <person name="Li X."/>
            <person name="Schwartz D.C."/>
            <person name="Wang Y."/>
            <person name="Chen S."/>
        </authorList>
    </citation>
    <scope>NUCLEOTIDE SEQUENCE [LARGE SCALE GENOMIC DNA]</scope>
    <source>
        <strain evidence="2 3">ZZ0214-1</strain>
    </source>
</reference>
<accession>A0A2G8SU86</accession>
<dbReference type="CDD" id="cd00143">
    <property type="entry name" value="PP2Cc"/>
    <property type="match status" value="1"/>
</dbReference>
<gene>
    <name evidence="2" type="ORF">GSI_01032</name>
</gene>
<dbReference type="PROSITE" id="PS51746">
    <property type="entry name" value="PPM_2"/>
    <property type="match status" value="1"/>
</dbReference>
<dbReference type="Gene3D" id="3.60.40.10">
    <property type="entry name" value="PPM-type phosphatase domain"/>
    <property type="match status" value="1"/>
</dbReference>
<dbReference type="GO" id="GO:0004741">
    <property type="term" value="F:[pyruvate dehydrogenase (acetyl-transferring)]-phosphatase activity"/>
    <property type="evidence" value="ECO:0007669"/>
    <property type="project" value="TreeGrafter"/>
</dbReference>
<comment type="caution">
    <text evidence="2">The sequence shown here is derived from an EMBL/GenBank/DDBJ whole genome shotgun (WGS) entry which is preliminary data.</text>
</comment>
<name>A0A2G8SU86_9APHY</name>
<dbReference type="EMBL" id="AYKW01000001">
    <property type="protein sequence ID" value="PIL37339.1"/>
    <property type="molecule type" value="Genomic_DNA"/>
</dbReference>
<dbReference type="GO" id="GO:0005739">
    <property type="term" value="C:mitochondrion"/>
    <property type="evidence" value="ECO:0007669"/>
    <property type="project" value="TreeGrafter"/>
</dbReference>
<dbReference type="SUPFAM" id="SSF81606">
    <property type="entry name" value="PP2C-like"/>
    <property type="match status" value="1"/>
</dbReference>
<dbReference type="PANTHER" id="PTHR13832">
    <property type="entry name" value="PROTEIN PHOSPHATASE 2C"/>
    <property type="match status" value="1"/>
</dbReference>
<dbReference type="PANTHER" id="PTHR13832:SF792">
    <property type="entry name" value="GM14286P"/>
    <property type="match status" value="1"/>
</dbReference>
<evidence type="ECO:0000313" key="3">
    <source>
        <dbReference type="Proteomes" id="UP000230002"/>
    </source>
</evidence>
<dbReference type="InterPro" id="IPR001932">
    <property type="entry name" value="PPM-type_phosphatase-like_dom"/>
</dbReference>
<protein>
    <recommendedName>
        <fullName evidence="1">PPM-type phosphatase domain-containing protein</fullName>
    </recommendedName>
</protein>
<dbReference type="InterPro" id="IPR015655">
    <property type="entry name" value="PP2C"/>
</dbReference>
<feature type="domain" description="PPM-type phosphatase" evidence="1">
    <location>
        <begin position="103"/>
        <end position="500"/>
    </location>
</feature>
<organism evidence="2 3">
    <name type="scientific">Ganoderma sinense ZZ0214-1</name>
    <dbReference type="NCBI Taxonomy" id="1077348"/>
    <lineage>
        <taxon>Eukaryota</taxon>
        <taxon>Fungi</taxon>
        <taxon>Dikarya</taxon>
        <taxon>Basidiomycota</taxon>
        <taxon>Agaricomycotina</taxon>
        <taxon>Agaricomycetes</taxon>
        <taxon>Polyporales</taxon>
        <taxon>Polyporaceae</taxon>
        <taxon>Ganoderma</taxon>
    </lineage>
</organism>
<dbReference type="STRING" id="1077348.A0A2G8SU86"/>
<dbReference type="AlphaFoldDB" id="A0A2G8SU86"/>
<dbReference type="InterPro" id="IPR036457">
    <property type="entry name" value="PPM-type-like_dom_sf"/>
</dbReference>
<dbReference type="Proteomes" id="UP000230002">
    <property type="component" value="Unassembled WGS sequence"/>
</dbReference>
<sequence length="527" mass="57400">MLRRAWKPLLGTTVLAGTPAYIYYRYYNKPTLQTFDVSVRETGPDGKRQMVTRAIPLLTKEQVDTRLREHATSKSTTRPGGIVWKSTTSYFSSNDPIEDANGNLLIERDASDNSPPGDYLFYAVMDGHAGYHTSRVLADILIPTVAMELASRINDPKANLHDTGLLQKAKSLIWSSASTPYDANPSNVARAIQDAFTKLDAQIVNAPLEILYHAVDQDALKKKVIPDLSGHPLATSSIQTAQSGDSRAVAGVYEETSDGQGIWRVEVLTEDQTGRNPNELKRMQSEHPADEALDVIRNGRVLGGLEPTRAFGDSRYKWPREVQEVLSKAFMEPQGKSLHSTPAKLKTPPYVRATPVVTHRPLSFLPLPADGTPAPKAALRFVVLATDGLWDELSNEEVVALVGGHLSGLRGTVSKAALPGLVRTATGAAGVDGKDKVGRGRKAEVEPEGAWAFEDDNLSAHLIRNALGGGDVEHLCKLASIPAPWSRRFRDDITVTVVWWEDGQESQAQVEKVAIPGTEGQQAKAKL</sequence>
<dbReference type="OrthoDB" id="420076at2759"/>
<dbReference type="Pfam" id="PF00481">
    <property type="entry name" value="PP2C"/>
    <property type="match status" value="1"/>
</dbReference>
<evidence type="ECO:0000313" key="2">
    <source>
        <dbReference type="EMBL" id="PIL37339.1"/>
    </source>
</evidence>
<dbReference type="SMART" id="SM00332">
    <property type="entry name" value="PP2Cc"/>
    <property type="match status" value="1"/>
</dbReference>
<evidence type="ECO:0000259" key="1">
    <source>
        <dbReference type="PROSITE" id="PS51746"/>
    </source>
</evidence>
<proteinExistence type="predicted"/>
<keyword evidence="3" id="KW-1185">Reference proteome</keyword>